<evidence type="ECO:0000313" key="3">
    <source>
        <dbReference type="Proteomes" id="UP000217790"/>
    </source>
</evidence>
<evidence type="ECO:0000259" key="1">
    <source>
        <dbReference type="Pfam" id="PF13391"/>
    </source>
</evidence>
<dbReference type="EMBL" id="KZ293647">
    <property type="protein sequence ID" value="PBL00068.1"/>
    <property type="molecule type" value="Genomic_DNA"/>
</dbReference>
<reference evidence="3" key="1">
    <citation type="journal article" date="2017" name="Nat. Ecol. Evol.">
        <title>Genome expansion and lineage-specific genetic innovations in the forest pathogenic fungi Armillaria.</title>
        <authorList>
            <person name="Sipos G."/>
            <person name="Prasanna A.N."/>
            <person name="Walter M.C."/>
            <person name="O'Connor E."/>
            <person name="Balint B."/>
            <person name="Krizsan K."/>
            <person name="Kiss B."/>
            <person name="Hess J."/>
            <person name="Varga T."/>
            <person name="Slot J."/>
            <person name="Riley R."/>
            <person name="Boka B."/>
            <person name="Rigling D."/>
            <person name="Barry K."/>
            <person name="Lee J."/>
            <person name="Mihaltcheva S."/>
            <person name="LaButti K."/>
            <person name="Lipzen A."/>
            <person name="Waldron R."/>
            <person name="Moloney N.M."/>
            <person name="Sperisen C."/>
            <person name="Kredics L."/>
            <person name="Vagvoelgyi C."/>
            <person name="Patrignani A."/>
            <person name="Fitzpatrick D."/>
            <person name="Nagy I."/>
            <person name="Doyle S."/>
            <person name="Anderson J.B."/>
            <person name="Grigoriev I.V."/>
            <person name="Gueldener U."/>
            <person name="Muensterkoetter M."/>
            <person name="Nagy L.G."/>
        </authorList>
    </citation>
    <scope>NUCLEOTIDE SEQUENCE [LARGE SCALE GENOMIC DNA]</scope>
    <source>
        <strain evidence="3">Ar21-2</strain>
    </source>
</reference>
<dbReference type="STRING" id="47427.A0A2H3EG00"/>
<keyword evidence="3" id="KW-1185">Reference proteome</keyword>
<feature type="domain" description="HNH nuclease" evidence="1">
    <location>
        <begin position="40"/>
        <end position="121"/>
    </location>
</feature>
<dbReference type="OMA" id="HYCHSAF"/>
<dbReference type="OrthoDB" id="3163863at2759"/>
<accession>A0A2H3EG00</accession>
<sequence length="234" mass="26708">MKWVTGHLPWRLIVLKRQQPICPFTAFGHRDHYASLSDDPDLDLAEIENSHIFKRAAVKFNLENFKSSYNYTIMTLDIVRNFMALTDKEMERIVPTIDDPGNGIGFEHYCHSAFNRFMFSLHPTEAPNEYTIQLHRPSFKLVFTFPLVGGREYGVIFKAYSNSDPPIPLPNPAYLRLHAAIAGILDMSGAAEVVDEFEDKHGETGSNLLAQSDYKFEVVLSWIGFENSRMVPVH</sequence>
<dbReference type="AlphaFoldDB" id="A0A2H3EG00"/>
<name>A0A2H3EG00_ARMGA</name>
<protein>
    <recommendedName>
        <fullName evidence="1">HNH nuclease domain-containing protein</fullName>
    </recommendedName>
</protein>
<gene>
    <name evidence="2" type="ORF">ARMGADRAFT_1074882</name>
</gene>
<evidence type="ECO:0000313" key="2">
    <source>
        <dbReference type="EMBL" id="PBL00068.1"/>
    </source>
</evidence>
<organism evidence="2 3">
    <name type="scientific">Armillaria gallica</name>
    <name type="common">Bulbous honey fungus</name>
    <name type="synonym">Armillaria bulbosa</name>
    <dbReference type="NCBI Taxonomy" id="47427"/>
    <lineage>
        <taxon>Eukaryota</taxon>
        <taxon>Fungi</taxon>
        <taxon>Dikarya</taxon>
        <taxon>Basidiomycota</taxon>
        <taxon>Agaricomycotina</taxon>
        <taxon>Agaricomycetes</taxon>
        <taxon>Agaricomycetidae</taxon>
        <taxon>Agaricales</taxon>
        <taxon>Marasmiineae</taxon>
        <taxon>Physalacriaceae</taxon>
        <taxon>Armillaria</taxon>
    </lineage>
</organism>
<dbReference type="Pfam" id="PF13391">
    <property type="entry name" value="HNH_2"/>
    <property type="match status" value="1"/>
</dbReference>
<proteinExistence type="predicted"/>
<dbReference type="InterPro" id="IPR003615">
    <property type="entry name" value="HNH_nuc"/>
</dbReference>
<dbReference type="InParanoid" id="A0A2H3EG00"/>
<dbReference type="Proteomes" id="UP000217790">
    <property type="component" value="Unassembled WGS sequence"/>
</dbReference>